<dbReference type="InterPro" id="IPR024442">
    <property type="entry name" value="Transposase_Zn_ribbon"/>
</dbReference>
<dbReference type="Pfam" id="PF12760">
    <property type="entry name" value="Zn_ribbon_IS1595"/>
    <property type="match status" value="1"/>
</dbReference>
<feature type="domain" description="Transposase zinc-ribbon" evidence="1">
    <location>
        <begin position="17"/>
        <end position="62"/>
    </location>
</feature>
<comment type="caution">
    <text evidence="2">The sequence shown here is derived from an EMBL/GenBank/DDBJ whole genome shotgun (WGS) entry which is preliminary data.</text>
</comment>
<evidence type="ECO:0000313" key="3">
    <source>
        <dbReference type="Proteomes" id="UP001595755"/>
    </source>
</evidence>
<reference evidence="3" key="1">
    <citation type="journal article" date="2019" name="Int. J. Syst. Evol. Microbiol.">
        <title>The Global Catalogue of Microorganisms (GCM) 10K type strain sequencing project: providing services to taxonomists for standard genome sequencing and annotation.</title>
        <authorList>
            <consortium name="The Broad Institute Genomics Platform"/>
            <consortium name="The Broad Institute Genome Sequencing Center for Infectious Disease"/>
            <person name="Wu L."/>
            <person name="Ma J."/>
        </authorList>
    </citation>
    <scope>NUCLEOTIDE SEQUENCE [LARGE SCALE GENOMIC DNA]</scope>
    <source>
        <strain evidence="3">CGMCC 4.1641</strain>
    </source>
</reference>
<dbReference type="EMBL" id="JBHSED010000040">
    <property type="protein sequence ID" value="MFC4305655.1"/>
    <property type="molecule type" value="Genomic_DNA"/>
</dbReference>
<sequence>MENSLTFEQFCDYFNKESTCIDALFASRWPEGFRCPRCQHAGYYFIRTRTLPLYECQSCRAQTSIIAGTIMEGSRTPLRLWFQALFLHAQPNGISALRLSTLIGTTYKTAWLMCHKIRHAMSSADSKVLLSGIVRINCGVYGRPYNPTIFRHPQEQPLLIGASLDNEHQVTHLKIKQVSDRHLVHDRVTPLGSRLFIRDHVSPETKDIDTVLLKFSRNRHRQLIQIGEQASAWMNYIFSGIGPKHLQSYLDQFCFNVNLRFHPYCFNVLLTYCASFPTLTYPQLTGRMDLSAQRRITYHEYLRSA</sequence>
<proteinExistence type="predicted"/>
<keyword evidence="3" id="KW-1185">Reference proteome</keyword>
<evidence type="ECO:0000313" key="2">
    <source>
        <dbReference type="EMBL" id="MFC4305655.1"/>
    </source>
</evidence>
<dbReference type="RefSeq" id="WP_204601248.1">
    <property type="nucleotide sequence ID" value="NZ_JBHSED010000040.1"/>
</dbReference>
<dbReference type="Proteomes" id="UP001595755">
    <property type="component" value="Unassembled WGS sequence"/>
</dbReference>
<accession>A0ABV8SF59</accession>
<gene>
    <name evidence="2" type="ORF">ACFO1S_19670</name>
</gene>
<protein>
    <submittedName>
        <fullName evidence="2">Transposase</fullName>
    </submittedName>
</protein>
<organism evidence="2 3">
    <name type="scientific">Cohnella boryungensis</name>
    <dbReference type="NCBI Taxonomy" id="768479"/>
    <lineage>
        <taxon>Bacteria</taxon>
        <taxon>Bacillati</taxon>
        <taxon>Bacillota</taxon>
        <taxon>Bacilli</taxon>
        <taxon>Bacillales</taxon>
        <taxon>Paenibacillaceae</taxon>
        <taxon>Cohnella</taxon>
    </lineage>
</organism>
<evidence type="ECO:0000259" key="1">
    <source>
        <dbReference type="Pfam" id="PF12760"/>
    </source>
</evidence>
<name>A0ABV8SF59_9BACL</name>